<evidence type="ECO:0000313" key="6">
    <source>
        <dbReference type="WBParaSite" id="SSTP_0000110600.1"/>
    </source>
</evidence>
<comment type="similarity">
    <text evidence="2">Belongs to the nematode transthyretin-like family.</text>
</comment>
<evidence type="ECO:0000256" key="1">
    <source>
        <dbReference type="ARBA" id="ARBA00004613"/>
    </source>
</evidence>
<keyword evidence="4" id="KW-0732">Signal</keyword>
<dbReference type="PANTHER" id="PTHR21700">
    <property type="entry name" value="TRANSTHYRETIN-LIKE FAMILY PROTEIN-RELATED"/>
    <property type="match status" value="1"/>
</dbReference>
<dbReference type="Pfam" id="PF01060">
    <property type="entry name" value="TTR-52"/>
    <property type="match status" value="1"/>
</dbReference>
<dbReference type="InterPro" id="IPR001534">
    <property type="entry name" value="Transthyretin-like"/>
</dbReference>
<dbReference type="GO" id="GO:0009986">
    <property type="term" value="C:cell surface"/>
    <property type="evidence" value="ECO:0007669"/>
    <property type="project" value="InterPro"/>
</dbReference>
<evidence type="ECO:0000313" key="5">
    <source>
        <dbReference type="Proteomes" id="UP000035681"/>
    </source>
</evidence>
<dbReference type="Gene3D" id="2.60.40.3330">
    <property type="match status" value="1"/>
</dbReference>
<dbReference type="WBParaSite" id="TCONS_00011723.p1">
    <property type="protein sequence ID" value="TCONS_00011723.p1"/>
    <property type="gene ID" value="XLOC_006498"/>
</dbReference>
<keyword evidence="3" id="KW-0964">Secreted</keyword>
<protein>
    <submittedName>
        <fullName evidence="6 7">Transthyretin-like family protein</fullName>
    </submittedName>
</protein>
<name>A0A0K0DV38_STRER</name>
<organism evidence="6">
    <name type="scientific">Strongyloides stercoralis</name>
    <name type="common">Threadworm</name>
    <dbReference type="NCBI Taxonomy" id="6248"/>
    <lineage>
        <taxon>Eukaryota</taxon>
        <taxon>Metazoa</taxon>
        <taxon>Ecdysozoa</taxon>
        <taxon>Nematoda</taxon>
        <taxon>Chromadorea</taxon>
        <taxon>Rhabditida</taxon>
        <taxon>Tylenchina</taxon>
        <taxon>Panagrolaimomorpha</taxon>
        <taxon>Strongyloidoidea</taxon>
        <taxon>Strongyloididae</taxon>
        <taxon>Strongyloides</taxon>
    </lineage>
</organism>
<comment type="subcellular location">
    <subcellularLocation>
        <location evidence="1">Secreted</location>
    </subcellularLocation>
</comment>
<dbReference type="GO" id="GO:0005576">
    <property type="term" value="C:extracellular region"/>
    <property type="evidence" value="ECO:0007669"/>
    <property type="project" value="UniProtKB-SubCell"/>
</dbReference>
<keyword evidence="5" id="KW-1185">Reference proteome</keyword>
<evidence type="ECO:0000256" key="4">
    <source>
        <dbReference type="ARBA" id="ARBA00022729"/>
    </source>
</evidence>
<proteinExistence type="inferred from homology"/>
<evidence type="ECO:0000313" key="7">
    <source>
        <dbReference type="WBParaSite" id="TCONS_00011723.p1"/>
    </source>
</evidence>
<dbReference type="PANTHER" id="PTHR21700:SF56">
    <property type="entry name" value="TRANSTHYRETIN-LIKE FAMILY PROTEIN"/>
    <property type="match status" value="1"/>
</dbReference>
<dbReference type="Proteomes" id="UP000035681">
    <property type="component" value="Unplaced"/>
</dbReference>
<dbReference type="InterPro" id="IPR038479">
    <property type="entry name" value="Transthyretin-like_sf"/>
</dbReference>
<dbReference type="PROSITE" id="PS51257">
    <property type="entry name" value="PROKAR_LIPOPROTEIN"/>
    <property type="match status" value="1"/>
</dbReference>
<reference evidence="6" key="1">
    <citation type="submission" date="2015-08" db="UniProtKB">
        <authorList>
            <consortium name="WormBaseParasite"/>
        </authorList>
    </citation>
    <scope>IDENTIFICATION</scope>
</reference>
<evidence type="ECO:0000256" key="2">
    <source>
        <dbReference type="ARBA" id="ARBA00010112"/>
    </source>
</evidence>
<dbReference type="WBParaSite" id="SSTP_0000110600.1">
    <property type="protein sequence ID" value="SSTP_0000110600.1"/>
    <property type="gene ID" value="SSTP_0000110600"/>
</dbReference>
<evidence type="ECO:0000256" key="3">
    <source>
        <dbReference type="ARBA" id="ARBA00022525"/>
    </source>
</evidence>
<accession>A0A0K0DV38</accession>
<sequence length="142" mass="16343">MNLKVILLNIATFYSFFGSCFRKQGVAVKGRLLCNGKPAKNEIVKIFDLDRNPGDDDDLLDEKLTNRNGEFMVNGCTRELSDIEGELRIYFDCNDSDRPCMRMVTIPVPKQFIHNGKVSKWFDIGQLDLFYKIQGESRSCQY</sequence>
<dbReference type="AlphaFoldDB" id="A0A0K0DV38"/>